<protein>
    <submittedName>
        <fullName evidence="1">Uncharacterized protein</fullName>
    </submittedName>
</protein>
<reference evidence="1 2" key="1">
    <citation type="submission" date="2015-01" db="EMBL/GenBank/DDBJ databases">
        <title>Evolution of Trichinella species and genotypes.</title>
        <authorList>
            <person name="Korhonen P.K."/>
            <person name="Edoardo P."/>
            <person name="Giuseppe L.R."/>
            <person name="Gasser R.B."/>
        </authorList>
    </citation>
    <scope>NUCLEOTIDE SEQUENCE [LARGE SCALE GENOMIC DNA]</scope>
    <source>
        <strain evidence="1">ISS37</strain>
    </source>
</reference>
<name>A0A0V0RUF5_9BILA</name>
<dbReference type="AlphaFoldDB" id="A0A0V0RUF5"/>
<sequence length="159" mass="18311">MSSVSYWSKKELLKKGALNLSTAYFNTLGIRTSVTLFNGKDSRKVASVTELGSEIEVQDSEAVERKCICGDYWKIVSVNQIDLFVGLTRECEDWQKINGRLVVRKQAQKAKMTNDIKIYLEFRHESQSNKLKVYENLQANDVRRMNNGVFNAMMDEEEQ</sequence>
<organism evidence="1 2">
    <name type="scientific">Trichinella nelsoni</name>
    <dbReference type="NCBI Taxonomy" id="6336"/>
    <lineage>
        <taxon>Eukaryota</taxon>
        <taxon>Metazoa</taxon>
        <taxon>Ecdysozoa</taxon>
        <taxon>Nematoda</taxon>
        <taxon>Enoplea</taxon>
        <taxon>Dorylaimia</taxon>
        <taxon>Trichinellida</taxon>
        <taxon>Trichinellidae</taxon>
        <taxon>Trichinella</taxon>
    </lineage>
</organism>
<dbReference type="OrthoDB" id="5932382at2759"/>
<evidence type="ECO:0000313" key="1">
    <source>
        <dbReference type="EMBL" id="KRX17882.1"/>
    </source>
</evidence>
<gene>
    <name evidence="1" type="ORF">T07_1035</name>
</gene>
<accession>A0A0V0RUF5</accession>
<evidence type="ECO:0000313" key="2">
    <source>
        <dbReference type="Proteomes" id="UP000054630"/>
    </source>
</evidence>
<proteinExistence type="predicted"/>
<dbReference type="Proteomes" id="UP000054630">
    <property type="component" value="Unassembled WGS sequence"/>
</dbReference>
<comment type="caution">
    <text evidence="1">The sequence shown here is derived from an EMBL/GenBank/DDBJ whole genome shotgun (WGS) entry which is preliminary data.</text>
</comment>
<keyword evidence="2" id="KW-1185">Reference proteome</keyword>
<dbReference type="EMBL" id="JYDL01000081">
    <property type="protein sequence ID" value="KRX17882.1"/>
    <property type="molecule type" value="Genomic_DNA"/>
</dbReference>